<dbReference type="SUPFAM" id="SSF52499">
    <property type="entry name" value="Isochorismatase-like hydrolases"/>
    <property type="match status" value="2"/>
</dbReference>
<comment type="similarity">
    <text evidence="1">Belongs to the isochorismatase family.</text>
</comment>
<reference evidence="9 10" key="1">
    <citation type="submission" date="2019-02" db="EMBL/GenBank/DDBJ databases">
        <title>Deep-cultivation of Planctomycetes and their phenomic and genomic characterization uncovers novel biology.</title>
        <authorList>
            <person name="Wiegand S."/>
            <person name="Jogler M."/>
            <person name="Boedeker C."/>
            <person name="Pinto D."/>
            <person name="Vollmers J."/>
            <person name="Rivas-Marin E."/>
            <person name="Kohn T."/>
            <person name="Peeters S.H."/>
            <person name="Heuer A."/>
            <person name="Rast P."/>
            <person name="Oberbeckmann S."/>
            <person name="Bunk B."/>
            <person name="Jeske O."/>
            <person name="Meyerdierks A."/>
            <person name="Storesund J.E."/>
            <person name="Kallscheuer N."/>
            <person name="Luecker S."/>
            <person name="Lage O.M."/>
            <person name="Pohl T."/>
            <person name="Merkel B.J."/>
            <person name="Hornburger P."/>
            <person name="Mueller R.-W."/>
            <person name="Bruemmer F."/>
            <person name="Labrenz M."/>
            <person name="Spormann A.M."/>
            <person name="Op den Camp H."/>
            <person name="Overmann J."/>
            <person name="Amann R."/>
            <person name="Jetten M.S.M."/>
            <person name="Mascher T."/>
            <person name="Medema M.H."/>
            <person name="Devos D.P."/>
            <person name="Kaster A.-K."/>
            <person name="Ovreas L."/>
            <person name="Rohde M."/>
            <person name="Galperin M.Y."/>
            <person name="Jogler C."/>
        </authorList>
    </citation>
    <scope>NUCLEOTIDE SEQUENCE [LARGE SCALE GENOMIC DNA]</scope>
    <source>
        <strain evidence="9 10">Pan216</strain>
    </source>
</reference>
<dbReference type="InterPro" id="IPR036380">
    <property type="entry name" value="Isochorismatase-like_sf"/>
</dbReference>
<evidence type="ECO:0000313" key="10">
    <source>
        <dbReference type="Proteomes" id="UP000317093"/>
    </source>
</evidence>
<proteinExistence type="inferred from homology"/>
<keyword evidence="10" id="KW-1185">Reference proteome</keyword>
<feature type="domain" description="Isochorismatase-like" evidence="8">
    <location>
        <begin position="5"/>
        <end position="139"/>
    </location>
</feature>
<protein>
    <recommendedName>
        <fullName evidence="6">nicotinamidase</fullName>
        <ecNumber evidence="6">3.5.1.19</ecNumber>
    </recommendedName>
    <alternativeName>
        <fullName evidence="7">Nicotinamide deamidase</fullName>
    </alternativeName>
</protein>
<evidence type="ECO:0000259" key="8">
    <source>
        <dbReference type="Pfam" id="PF00857"/>
    </source>
</evidence>
<dbReference type="EMBL" id="CP036279">
    <property type="protein sequence ID" value="QDU60636.1"/>
    <property type="molecule type" value="Genomic_DNA"/>
</dbReference>
<dbReference type="GO" id="GO:0008936">
    <property type="term" value="F:nicotinamidase activity"/>
    <property type="evidence" value="ECO:0007669"/>
    <property type="project" value="UniProtKB-EC"/>
</dbReference>
<dbReference type="KEGG" id="knv:Pan216_14830"/>
<evidence type="ECO:0000313" key="9">
    <source>
        <dbReference type="EMBL" id="QDU60636.1"/>
    </source>
</evidence>
<keyword evidence="3" id="KW-0479">Metal-binding</keyword>
<evidence type="ECO:0000256" key="2">
    <source>
        <dbReference type="ARBA" id="ARBA00022642"/>
    </source>
</evidence>
<dbReference type="RefSeq" id="WP_419193360.1">
    <property type="nucleotide sequence ID" value="NZ_CP036279.1"/>
</dbReference>
<evidence type="ECO:0000256" key="7">
    <source>
        <dbReference type="ARBA" id="ARBA00043224"/>
    </source>
</evidence>
<keyword evidence="4" id="KW-0378">Hydrolase</keyword>
<evidence type="ECO:0000256" key="1">
    <source>
        <dbReference type="ARBA" id="ARBA00006336"/>
    </source>
</evidence>
<dbReference type="InterPro" id="IPR052347">
    <property type="entry name" value="Isochorismatase_Nicotinamidase"/>
</dbReference>
<evidence type="ECO:0000256" key="3">
    <source>
        <dbReference type="ARBA" id="ARBA00022723"/>
    </source>
</evidence>
<dbReference type="EC" id="3.5.1.19" evidence="6"/>
<dbReference type="Proteomes" id="UP000317093">
    <property type="component" value="Chromosome"/>
</dbReference>
<evidence type="ECO:0000256" key="4">
    <source>
        <dbReference type="ARBA" id="ARBA00022801"/>
    </source>
</evidence>
<evidence type="ECO:0000256" key="6">
    <source>
        <dbReference type="ARBA" id="ARBA00039017"/>
    </source>
</evidence>
<dbReference type="InterPro" id="IPR000868">
    <property type="entry name" value="Isochorismatase-like_dom"/>
</dbReference>
<dbReference type="Gene3D" id="3.40.50.850">
    <property type="entry name" value="Isochorismatase-like"/>
    <property type="match status" value="2"/>
</dbReference>
<dbReference type="AlphaFoldDB" id="A0A518B0Y1"/>
<dbReference type="GO" id="GO:0019363">
    <property type="term" value="P:pyridine nucleotide biosynthetic process"/>
    <property type="evidence" value="ECO:0007669"/>
    <property type="project" value="UniProtKB-KW"/>
</dbReference>
<dbReference type="GO" id="GO:0046872">
    <property type="term" value="F:metal ion binding"/>
    <property type="evidence" value="ECO:0007669"/>
    <property type="project" value="UniProtKB-KW"/>
</dbReference>
<evidence type="ECO:0000256" key="5">
    <source>
        <dbReference type="ARBA" id="ARBA00037900"/>
    </source>
</evidence>
<gene>
    <name evidence="9" type="ORF">Pan216_14830</name>
</gene>
<keyword evidence="2" id="KW-0662">Pyridine nucleotide biosynthesis</keyword>
<dbReference type="Pfam" id="PF00857">
    <property type="entry name" value="Isochorismatase"/>
    <property type="match status" value="1"/>
</dbReference>
<sequence>MIRNVVFTRDWHPANHCSFREQGGPWPVHCVAETPGAAFHSEVPLPPDTVVASKGIRVDQDNYSAFPEDDLAEHLRRSDIERVLVCGLTTEYCVRETAIDACREGFDTWVLVDAIGSVNVNPGDKDRALIAMREAGATLAECGRVVSTLTLHPHPTALIVVDLQNDFFPGGRLGVDDAPNVVGPIKWLMHHLKIIG</sequence>
<comment type="pathway">
    <text evidence="5">Cofactor biosynthesis; nicotinate biosynthesis; nicotinate from nicotinamide: step 1/1.</text>
</comment>
<name>A0A518B0Y1_9BACT</name>
<accession>A0A518B0Y1</accession>
<dbReference type="PANTHER" id="PTHR11080:SF2">
    <property type="entry name" value="LD05707P"/>
    <property type="match status" value="1"/>
</dbReference>
<organism evidence="9 10">
    <name type="scientific">Kolteria novifilia</name>
    <dbReference type="NCBI Taxonomy" id="2527975"/>
    <lineage>
        <taxon>Bacteria</taxon>
        <taxon>Pseudomonadati</taxon>
        <taxon>Planctomycetota</taxon>
        <taxon>Planctomycetia</taxon>
        <taxon>Kolteriales</taxon>
        <taxon>Kolteriaceae</taxon>
        <taxon>Kolteria</taxon>
    </lineage>
</organism>
<dbReference type="PANTHER" id="PTHR11080">
    <property type="entry name" value="PYRAZINAMIDASE/NICOTINAMIDASE"/>
    <property type="match status" value="1"/>
</dbReference>